<dbReference type="InterPro" id="IPR014718">
    <property type="entry name" value="GH-type_carb-bd"/>
</dbReference>
<comment type="similarity">
    <text evidence="2 4">Belongs to the glucose-6-phosphate 1-epimerase family.</text>
</comment>
<dbReference type="InterPro" id="IPR025532">
    <property type="entry name" value="G6P_1-epimerase"/>
</dbReference>
<proteinExistence type="inferred from homology"/>
<dbReference type="Pfam" id="PF01263">
    <property type="entry name" value="Aldose_epim"/>
    <property type="match status" value="1"/>
</dbReference>
<dbReference type="PANTHER" id="PTHR11122:SF13">
    <property type="entry name" value="GLUCOSE-6-PHOSPHATE 1-EPIMERASE"/>
    <property type="match status" value="1"/>
</dbReference>
<evidence type="ECO:0000313" key="5">
    <source>
        <dbReference type="EMBL" id="MEO1767096.1"/>
    </source>
</evidence>
<comment type="caution">
    <text evidence="5">The sequence shown here is derived from an EMBL/GenBank/DDBJ whole genome shotgun (WGS) entry which is preliminary data.</text>
</comment>
<evidence type="ECO:0000256" key="3">
    <source>
        <dbReference type="ARBA" id="ARBA00023235"/>
    </source>
</evidence>
<dbReference type="EC" id="5.1.3.15" evidence="4"/>
<dbReference type="CDD" id="cd09020">
    <property type="entry name" value="D-hex-6-P-epi_like"/>
    <property type="match status" value="1"/>
</dbReference>
<keyword evidence="3 4" id="KW-0413">Isomerase</keyword>
<reference evidence="5 6" key="1">
    <citation type="submission" date="2024-02" db="EMBL/GenBank/DDBJ databases">
        <title>New thermophilic sulfur-oxidizing bacteria from a hot springs of the Uzon caldera (Kamchatka, Russia).</title>
        <authorList>
            <person name="Dukat A.M."/>
            <person name="Elcheninov A.G."/>
            <person name="Frolov E.N."/>
        </authorList>
    </citation>
    <scope>NUCLEOTIDE SEQUENCE [LARGE SCALE GENOMIC DNA]</scope>
    <source>
        <strain evidence="5 6">AK1</strain>
    </source>
</reference>
<keyword evidence="6" id="KW-1185">Reference proteome</keyword>
<name>A0ABV0EEZ3_9BURK</name>
<dbReference type="InterPro" id="IPR011013">
    <property type="entry name" value="Gal_mutarotase_sf_dom"/>
</dbReference>
<evidence type="ECO:0000256" key="1">
    <source>
        <dbReference type="ARBA" id="ARBA00001096"/>
    </source>
</evidence>
<dbReference type="Proteomes" id="UP001482231">
    <property type="component" value="Unassembled WGS sequence"/>
</dbReference>
<sequence>MSQHLDALNHRFGVSGQVKFKPGPGGMDAVEVTNEHASATILLQGAHLIDWTPKGEKPVIWTSPEAKFAPGKSVRGGVPVCWPWFGPHPTYADFPAHGFARTVPWEPIAVKALPEGTWLAFRLIPTDATRTMWPHATELVLQMVIGKTLDLDLATWNRGNTSITIGDALHTYFAVGDVRFAKIHGLHMVEYLDKVDGGARKVQLGPVIIDREVDRIYLDTPDTCVIEDTRFARRIRISKQNSHSTVVWNPWLAKAAAMGDLGPDGYLHMVCVESANAADDVVTLAPGGEHHLWVRYQLEPI</sequence>
<evidence type="ECO:0000256" key="2">
    <source>
        <dbReference type="ARBA" id="ARBA00005866"/>
    </source>
</evidence>
<evidence type="ECO:0000313" key="6">
    <source>
        <dbReference type="Proteomes" id="UP001482231"/>
    </source>
</evidence>
<dbReference type="SUPFAM" id="SSF74650">
    <property type="entry name" value="Galactose mutarotase-like"/>
    <property type="match status" value="1"/>
</dbReference>
<accession>A0ABV0EEZ3</accession>
<dbReference type="RefSeq" id="WP_347308205.1">
    <property type="nucleotide sequence ID" value="NZ_JBAJEX010000005.1"/>
</dbReference>
<dbReference type="PIRSF" id="PIRSF016020">
    <property type="entry name" value="PHexose_mutarotase"/>
    <property type="match status" value="1"/>
</dbReference>
<dbReference type="Gene3D" id="2.70.98.10">
    <property type="match status" value="1"/>
</dbReference>
<gene>
    <name evidence="5" type="ORF">V6E02_07715</name>
</gene>
<evidence type="ECO:0000256" key="4">
    <source>
        <dbReference type="PIRNR" id="PIRNR016020"/>
    </source>
</evidence>
<dbReference type="InterPro" id="IPR008183">
    <property type="entry name" value="Aldose_1/G6P_1-epimerase"/>
</dbReference>
<protein>
    <recommendedName>
        <fullName evidence="4">Putative glucose-6-phosphate 1-epimerase</fullName>
        <ecNumber evidence="4">5.1.3.15</ecNumber>
    </recommendedName>
</protein>
<dbReference type="PANTHER" id="PTHR11122">
    <property type="entry name" value="APOSPORY-ASSOCIATED PROTEIN C-RELATED"/>
    <property type="match status" value="1"/>
</dbReference>
<dbReference type="EMBL" id="JBAJEX010000005">
    <property type="protein sequence ID" value="MEO1767096.1"/>
    <property type="molecule type" value="Genomic_DNA"/>
</dbReference>
<organism evidence="5 6">
    <name type="scientific">Thiobacter aerophilum</name>
    <dbReference type="NCBI Taxonomy" id="3121275"/>
    <lineage>
        <taxon>Bacteria</taxon>
        <taxon>Pseudomonadati</taxon>
        <taxon>Pseudomonadota</taxon>
        <taxon>Betaproteobacteria</taxon>
        <taxon>Burkholderiales</taxon>
        <taxon>Thiobacteraceae</taxon>
        <taxon>Thiobacter</taxon>
    </lineage>
</organism>
<comment type="catalytic activity">
    <reaction evidence="1">
        <text>alpha-D-glucose 6-phosphate = beta-D-glucose 6-phosphate</text>
        <dbReference type="Rhea" id="RHEA:16249"/>
        <dbReference type="ChEBI" id="CHEBI:58225"/>
        <dbReference type="ChEBI" id="CHEBI:58247"/>
        <dbReference type="EC" id="5.1.3.15"/>
    </reaction>
</comment>